<organism evidence="1">
    <name type="scientific">bioreactor metagenome</name>
    <dbReference type="NCBI Taxonomy" id="1076179"/>
    <lineage>
        <taxon>unclassified sequences</taxon>
        <taxon>metagenomes</taxon>
        <taxon>ecological metagenomes</taxon>
    </lineage>
</organism>
<evidence type="ECO:0000313" key="1">
    <source>
        <dbReference type="EMBL" id="MPN44156.1"/>
    </source>
</evidence>
<protein>
    <submittedName>
        <fullName evidence="1">Uncharacterized protein</fullName>
    </submittedName>
</protein>
<gene>
    <name evidence="1" type="ORF">SDC9_191717</name>
</gene>
<reference evidence="1" key="1">
    <citation type="submission" date="2019-08" db="EMBL/GenBank/DDBJ databases">
        <authorList>
            <person name="Kucharzyk K."/>
            <person name="Murdoch R.W."/>
            <person name="Higgins S."/>
            <person name="Loffler F."/>
        </authorList>
    </citation>
    <scope>NUCLEOTIDE SEQUENCE</scope>
</reference>
<accession>A0A645HZY2</accession>
<dbReference type="EMBL" id="VSSQ01103063">
    <property type="protein sequence ID" value="MPN44156.1"/>
    <property type="molecule type" value="Genomic_DNA"/>
</dbReference>
<dbReference type="AlphaFoldDB" id="A0A645HZY2"/>
<sequence>MQRGDGVLPVTLIHEVVEVRNDVVDRAAVVAERRAAVHAACSLHLGLIGRQADDEFLVVLETFRNGGIALFDALVFHEAGGLSHDL</sequence>
<comment type="caution">
    <text evidence="1">The sequence shown here is derived from an EMBL/GenBank/DDBJ whole genome shotgun (WGS) entry which is preliminary data.</text>
</comment>
<name>A0A645HZY2_9ZZZZ</name>
<proteinExistence type="predicted"/>